<organism evidence="3 4">
    <name type="scientific">Cupriavidus gilardii J11</name>
    <dbReference type="NCBI Taxonomy" id="936133"/>
    <lineage>
        <taxon>Bacteria</taxon>
        <taxon>Pseudomonadati</taxon>
        <taxon>Pseudomonadota</taxon>
        <taxon>Betaproteobacteria</taxon>
        <taxon>Burkholderiales</taxon>
        <taxon>Burkholderiaceae</taxon>
        <taxon>Cupriavidus</taxon>
    </lineage>
</organism>
<evidence type="ECO:0000313" key="4">
    <source>
        <dbReference type="Proteomes" id="UP000318141"/>
    </source>
</evidence>
<dbReference type="Proteomes" id="UP000318141">
    <property type="component" value="Unassembled WGS sequence"/>
</dbReference>
<evidence type="ECO:0000313" key="3">
    <source>
        <dbReference type="EMBL" id="TWG86231.1"/>
    </source>
</evidence>
<evidence type="ECO:0000256" key="2">
    <source>
        <dbReference type="SAM" id="SignalP"/>
    </source>
</evidence>
<keyword evidence="3" id="KW-0675">Receptor</keyword>
<comment type="similarity">
    <text evidence="1">Belongs to the UPF0065 (bug) family.</text>
</comment>
<name>A0A562BMD2_9BURK</name>
<feature type="chain" id="PRO_5022168730" evidence="2">
    <location>
        <begin position="33"/>
        <end position="332"/>
    </location>
</feature>
<keyword evidence="2" id="KW-0732">Signal</keyword>
<dbReference type="Gene3D" id="3.40.190.150">
    <property type="entry name" value="Bordetella uptake gene, domain 1"/>
    <property type="match status" value="1"/>
</dbReference>
<comment type="caution">
    <text evidence="3">The sequence shown here is derived from an EMBL/GenBank/DDBJ whole genome shotgun (WGS) entry which is preliminary data.</text>
</comment>
<dbReference type="Gene3D" id="3.40.190.10">
    <property type="entry name" value="Periplasmic binding protein-like II"/>
    <property type="match status" value="1"/>
</dbReference>
<protein>
    <submittedName>
        <fullName evidence="3">Tripartite-type tricarboxylate transporter receptor subunit TctC</fullName>
    </submittedName>
</protein>
<proteinExistence type="inferred from homology"/>
<dbReference type="EMBL" id="VLJN01000014">
    <property type="protein sequence ID" value="TWG86231.1"/>
    <property type="molecule type" value="Genomic_DNA"/>
</dbReference>
<dbReference type="PANTHER" id="PTHR42928">
    <property type="entry name" value="TRICARBOXYLATE-BINDING PROTEIN"/>
    <property type="match status" value="1"/>
</dbReference>
<reference evidence="3 4" key="1">
    <citation type="submission" date="2019-07" db="EMBL/GenBank/DDBJ databases">
        <title>Genome sequencing of lignin-degrading bacterial isolates.</title>
        <authorList>
            <person name="Gladden J."/>
        </authorList>
    </citation>
    <scope>NUCLEOTIDE SEQUENCE [LARGE SCALE GENOMIC DNA]</scope>
    <source>
        <strain evidence="3 4">J11</strain>
    </source>
</reference>
<sequence>MPSNTTPSLRRIGRLGWIAAAALLALPVFSHAQGTDYPRQPIKLVVPYPPGGGADSLARLVAGKLGEKIGQTVVVDNRPGANTMLATELASRQPADGYTLLYIASSFTINPSLYKPNYSTEKDFVPVAFVARVPLILVSNNNYPARKVSDVIAAAKAQPGKVTFASYGLGSPAHLAGELFEQLTDTTMLHVPYKGSAPALTDLLGGQVNLAFSSIEPALQIVRTQKIHPIAVTTAKRLHALPDVPTIAEMGVKGFEASGWNGIVAPAGTPQPIVSRLNQAINEALQSPDLQQKFEKQGVEIELMAPQAFGTMIRAEMDKWAAVIKKANVKLN</sequence>
<accession>A0A562BMD2</accession>
<dbReference type="AlphaFoldDB" id="A0A562BMD2"/>
<gene>
    <name evidence="3" type="ORF">L602_002100000200</name>
</gene>
<dbReference type="CDD" id="cd13578">
    <property type="entry name" value="PBP2_Bug27"/>
    <property type="match status" value="1"/>
</dbReference>
<keyword evidence="4" id="KW-1185">Reference proteome</keyword>
<dbReference type="InterPro" id="IPR042100">
    <property type="entry name" value="Bug_dom1"/>
</dbReference>
<evidence type="ECO:0000256" key="1">
    <source>
        <dbReference type="ARBA" id="ARBA00006987"/>
    </source>
</evidence>
<dbReference type="InterPro" id="IPR005064">
    <property type="entry name" value="BUG"/>
</dbReference>
<feature type="signal peptide" evidence="2">
    <location>
        <begin position="1"/>
        <end position="32"/>
    </location>
</feature>
<dbReference type="Pfam" id="PF03401">
    <property type="entry name" value="TctC"/>
    <property type="match status" value="1"/>
</dbReference>
<dbReference type="SUPFAM" id="SSF53850">
    <property type="entry name" value="Periplasmic binding protein-like II"/>
    <property type="match status" value="1"/>
</dbReference>
<dbReference type="PANTHER" id="PTHR42928:SF5">
    <property type="entry name" value="BLR1237 PROTEIN"/>
    <property type="match status" value="1"/>
</dbReference>
<dbReference type="OrthoDB" id="8681540at2"/>
<dbReference type="PIRSF" id="PIRSF017082">
    <property type="entry name" value="YflP"/>
    <property type="match status" value="1"/>
</dbReference>